<proteinExistence type="predicted"/>
<geneLocation type="plasmid" evidence="1 2">
    <name>2</name>
</geneLocation>
<name>A0A4U8Z869_METTU</name>
<evidence type="ECO:0000313" key="1">
    <source>
        <dbReference type="EMBL" id="VFU16675.1"/>
    </source>
</evidence>
<dbReference type="AlphaFoldDB" id="A0A4U8Z869"/>
<sequence length="78" mass="8395">MRRINIENKHNQVNMAVACFIEGPAKRVPAVSTPSGPRALPCPALADEKDALLPLASGAKARVWPVSNADKRSFTDNL</sequence>
<protein>
    <submittedName>
        <fullName evidence="1">Uncharacterized protein</fullName>
    </submittedName>
</protein>
<dbReference type="KEGG" id="mtun:MTUNDRAET4_0300.1"/>
<dbReference type="EMBL" id="LR536451">
    <property type="protein sequence ID" value="VFU16675.1"/>
    <property type="molecule type" value="Genomic_DNA"/>
</dbReference>
<gene>
    <name evidence="1" type="ORF">MTUNDRAET4_0300</name>
</gene>
<reference evidence="1 2" key="1">
    <citation type="submission" date="2019-03" db="EMBL/GenBank/DDBJ databases">
        <authorList>
            <person name="Kox A.R. M."/>
        </authorList>
    </citation>
    <scope>NUCLEOTIDE SEQUENCE [LARGE SCALE GENOMIC DNA]</scope>
    <source>
        <strain evidence="1">MTUNDRAET4 annotated genome</strain>
        <plasmid evidence="2">2</plasmid>
    </source>
</reference>
<accession>A0A4U8Z869</accession>
<keyword evidence="1" id="KW-0614">Plasmid</keyword>
<dbReference type="Proteomes" id="UP000294360">
    <property type="component" value="Plasmid 2"/>
</dbReference>
<organism evidence="1 2">
    <name type="scientific">Methylocella tundrae</name>
    <dbReference type="NCBI Taxonomy" id="227605"/>
    <lineage>
        <taxon>Bacteria</taxon>
        <taxon>Pseudomonadati</taxon>
        <taxon>Pseudomonadota</taxon>
        <taxon>Alphaproteobacteria</taxon>
        <taxon>Hyphomicrobiales</taxon>
        <taxon>Beijerinckiaceae</taxon>
        <taxon>Methylocella</taxon>
    </lineage>
</organism>
<evidence type="ECO:0000313" key="2">
    <source>
        <dbReference type="Proteomes" id="UP000294360"/>
    </source>
</evidence>